<dbReference type="Pfam" id="PF00403">
    <property type="entry name" value="HMA"/>
    <property type="match status" value="1"/>
</dbReference>
<dbReference type="Gene3D" id="3.30.70.100">
    <property type="match status" value="1"/>
</dbReference>
<gene>
    <name evidence="2" type="ORF">SCABRO_03251</name>
</gene>
<evidence type="ECO:0000313" key="3">
    <source>
        <dbReference type="Proteomes" id="UP000030652"/>
    </source>
</evidence>
<feature type="domain" description="HMA" evidence="1">
    <location>
        <begin position="66"/>
        <end position="132"/>
    </location>
</feature>
<reference evidence="2 3" key="1">
    <citation type="submission" date="2014-10" db="EMBL/GenBank/DDBJ databases">
        <title>Draft genome of anammox bacterium scalindua brodae, obtained using differential coverage binning of sequence data from two enrichment reactors.</title>
        <authorList>
            <person name="Speth D.R."/>
            <person name="Russ L."/>
            <person name="Kartal B."/>
            <person name="Op den Camp H.J."/>
            <person name="Dutilh B.E."/>
            <person name="Jetten M.S."/>
        </authorList>
    </citation>
    <scope>NUCLEOTIDE SEQUENCE [LARGE SCALE GENOMIC DNA]</scope>
    <source>
        <strain evidence="2">RU1</strain>
    </source>
</reference>
<dbReference type="PROSITE" id="PS50846">
    <property type="entry name" value="HMA_2"/>
    <property type="match status" value="1"/>
</dbReference>
<comment type="caution">
    <text evidence="2">The sequence shown here is derived from an EMBL/GenBank/DDBJ whole genome shotgun (WGS) entry which is preliminary data.</text>
</comment>
<dbReference type="Proteomes" id="UP000030652">
    <property type="component" value="Unassembled WGS sequence"/>
</dbReference>
<dbReference type="InterPro" id="IPR036163">
    <property type="entry name" value="HMA_dom_sf"/>
</dbReference>
<organism evidence="2 3">
    <name type="scientific">Candidatus Scalindua brodae</name>
    <dbReference type="NCBI Taxonomy" id="237368"/>
    <lineage>
        <taxon>Bacteria</taxon>
        <taxon>Pseudomonadati</taxon>
        <taxon>Planctomycetota</taxon>
        <taxon>Candidatus Brocadiia</taxon>
        <taxon>Candidatus Brocadiales</taxon>
        <taxon>Candidatus Scalinduaceae</taxon>
        <taxon>Candidatus Scalindua</taxon>
    </lineage>
</organism>
<dbReference type="GO" id="GO:0046872">
    <property type="term" value="F:metal ion binding"/>
    <property type="evidence" value="ECO:0007669"/>
    <property type="project" value="InterPro"/>
</dbReference>
<evidence type="ECO:0000259" key="1">
    <source>
        <dbReference type="PROSITE" id="PS50846"/>
    </source>
</evidence>
<dbReference type="AlphaFoldDB" id="A0A0B0EJS3"/>
<evidence type="ECO:0000313" key="2">
    <source>
        <dbReference type="EMBL" id="KHE90950.1"/>
    </source>
</evidence>
<dbReference type="EMBL" id="JRYO01000225">
    <property type="protein sequence ID" value="KHE90950.1"/>
    <property type="molecule type" value="Genomic_DNA"/>
</dbReference>
<dbReference type="InterPro" id="IPR006121">
    <property type="entry name" value="HMA_dom"/>
</dbReference>
<dbReference type="SUPFAM" id="SSF55008">
    <property type="entry name" value="HMA, heavy metal-associated domain"/>
    <property type="match status" value="1"/>
</dbReference>
<dbReference type="CDD" id="cd00371">
    <property type="entry name" value="HMA"/>
    <property type="match status" value="1"/>
</dbReference>
<name>A0A0B0EJS3_9BACT</name>
<sequence length="135" mass="14790">MFKNKYLNPGYLSLATVVFAIVISISLVNAESPLDNYNNQTLPYVVSISAQQERDEGGSEEEEDSEEYEFYIKGMTCGSCEVKVKEALLKCAGVKTASASHEEGYAVIGANSDLLDYDEIVRAVKNAGFTVLDEE</sequence>
<protein>
    <submittedName>
        <fullName evidence="2">Zinc/cadmium/mercury/lead-transporting ATPase</fullName>
    </submittedName>
</protein>
<proteinExistence type="predicted"/>
<accession>A0A0B0EJS3</accession>